<dbReference type="UniPathway" id="UPA00079"/>
<dbReference type="EMBL" id="NXGD01000004">
    <property type="protein sequence ID" value="PRN00913.1"/>
    <property type="molecule type" value="Genomic_DNA"/>
</dbReference>
<sequence length="288" mass="32488">MRTISVGHSPDADDIFMYYAIKFGWVSLPKVKFENIALDIETLNQATLKGVYDICAISFALYPFVKDDFALLKTAVSFGEGYGPKLIKKKGAKLKKNFKVALSGEFTTNALLFKIAYPDARISYMNFLDIENAVINGDVDAGVLIHESILTYSSLLEVEREIWDIWVELCNGEALPLPLGGMCLRRSIPLTEAIKYENVLIKAVDVANKNRKTLAPMLLEKGLIRVDATTLDKYLDLYANDNSVKMSEIQYKALNKLFELGYKSGHYQNLIKAEDFLIPSEYEELRAR</sequence>
<dbReference type="Pfam" id="PF02621">
    <property type="entry name" value="VitK2_biosynth"/>
    <property type="match status" value="1"/>
</dbReference>
<name>A0A2S9TQ51_9BACT</name>
<comment type="caution">
    <text evidence="5">The sequence shown here is derived from an EMBL/GenBank/DDBJ whole genome shotgun (WGS) entry which is preliminary data.</text>
</comment>
<evidence type="ECO:0000256" key="3">
    <source>
        <dbReference type="ARBA" id="ARBA00023239"/>
    </source>
</evidence>
<proteinExistence type="inferred from homology"/>
<dbReference type="Proteomes" id="UP000238811">
    <property type="component" value="Unassembled WGS sequence"/>
</dbReference>
<evidence type="ECO:0000313" key="6">
    <source>
        <dbReference type="Proteomes" id="UP000238811"/>
    </source>
</evidence>
<organism evidence="5 6">
    <name type="scientific">Aliarcobacter cryaerophilus</name>
    <dbReference type="NCBI Taxonomy" id="28198"/>
    <lineage>
        <taxon>Bacteria</taxon>
        <taxon>Pseudomonadati</taxon>
        <taxon>Campylobacterota</taxon>
        <taxon>Epsilonproteobacteria</taxon>
        <taxon>Campylobacterales</taxon>
        <taxon>Arcobacteraceae</taxon>
        <taxon>Aliarcobacter</taxon>
    </lineage>
</organism>
<evidence type="ECO:0000313" key="5">
    <source>
        <dbReference type="EMBL" id="PRN00913.1"/>
    </source>
</evidence>
<dbReference type="GO" id="GO:0009234">
    <property type="term" value="P:menaquinone biosynthetic process"/>
    <property type="evidence" value="ECO:0007669"/>
    <property type="project" value="UniProtKB-UniRule"/>
</dbReference>
<protein>
    <recommendedName>
        <fullName evidence="4">1,4-dihydroxy-6-naphtoate synthase</fullName>
        <ecNumber evidence="4">4.1.99.29</ecNumber>
    </recommendedName>
    <alternativeName>
        <fullName evidence="4">Menaquinone biosynthetic enzyme MqnD</fullName>
    </alternativeName>
</protein>
<dbReference type="EC" id="4.1.99.29" evidence="4"/>
<dbReference type="AlphaFoldDB" id="A0A2S9TQ51"/>
<comment type="caution">
    <text evidence="4">Lacks conserved residue(s) required for the propagation of feature annotation.</text>
</comment>
<dbReference type="InterPro" id="IPR003773">
    <property type="entry name" value="Menaquinone_biosynth"/>
</dbReference>
<comment type="similarity">
    <text evidence="4">Belongs to the MqnA/MqnD family. MqnD subfamily.</text>
</comment>
<dbReference type="Gene3D" id="3.40.190.10">
    <property type="entry name" value="Periplasmic binding protein-like II"/>
    <property type="match status" value="2"/>
</dbReference>
<keyword evidence="5" id="KW-0436">Ligase</keyword>
<dbReference type="PANTHER" id="PTHR37167:SF1">
    <property type="entry name" value="1,4-DIHYDROXY-6-NAPHTOATE SYNTHASE"/>
    <property type="match status" value="1"/>
</dbReference>
<reference evidence="5 6" key="1">
    <citation type="submission" date="2017-09" db="EMBL/GenBank/DDBJ databases">
        <title>Reassesment of A. cryaerophilus.</title>
        <authorList>
            <person name="Perez-Cataluna A."/>
            <person name="Collado L."/>
            <person name="Salgado O."/>
            <person name="Lefinanco V."/>
            <person name="Figueras M.J."/>
        </authorList>
    </citation>
    <scope>NUCLEOTIDE SEQUENCE [LARGE SCALE GENOMIC DNA]</scope>
    <source>
        <strain evidence="5 6">LMG 10229</strain>
    </source>
</reference>
<accession>A0A2S9TQ51</accession>
<comment type="function">
    <text evidence="4">Catalyzes the conversion of cyclic dehypoxanthine futalosine (cyclic DHFL) into 1,4-dihydroxy-6-naphthoate, a step in the biosynthesis of menaquinone (MK, vitamin K2).</text>
</comment>
<dbReference type="SUPFAM" id="SSF53850">
    <property type="entry name" value="Periplasmic binding protein-like II"/>
    <property type="match status" value="1"/>
</dbReference>
<dbReference type="HAMAP" id="MF_00996">
    <property type="entry name" value="MqnD"/>
    <property type="match status" value="1"/>
</dbReference>
<keyword evidence="2 4" id="KW-0474">Menaquinone biosynthesis</keyword>
<comment type="catalytic activity">
    <reaction evidence="4">
        <text>cyclic dehypoxanthinylfutalosinate = 1,4-dihydroxy-6-naphthoate + dihydroxyacetone</text>
        <dbReference type="Rhea" id="RHEA:33087"/>
        <dbReference type="ChEBI" id="CHEBI:16016"/>
        <dbReference type="ChEBI" id="CHEBI:64254"/>
        <dbReference type="ChEBI" id="CHEBI:64270"/>
        <dbReference type="EC" id="4.1.99.29"/>
    </reaction>
</comment>
<dbReference type="InterPro" id="IPR030869">
    <property type="entry name" value="MqnD"/>
</dbReference>
<gene>
    <name evidence="4" type="primary">mqnD</name>
    <name evidence="5" type="ORF">CJ668_04770</name>
</gene>
<keyword evidence="3 4" id="KW-0456">Lyase</keyword>
<feature type="active site" description="Proton acceptor" evidence="4">
    <location>
        <position position="146"/>
    </location>
</feature>
<evidence type="ECO:0000256" key="2">
    <source>
        <dbReference type="ARBA" id="ARBA00022428"/>
    </source>
</evidence>
<evidence type="ECO:0000256" key="1">
    <source>
        <dbReference type="ARBA" id="ARBA00004863"/>
    </source>
</evidence>
<evidence type="ECO:0000256" key="4">
    <source>
        <dbReference type="HAMAP-Rule" id="MF_00996"/>
    </source>
</evidence>
<dbReference type="GO" id="GO:0016830">
    <property type="term" value="F:carbon-carbon lyase activity"/>
    <property type="evidence" value="ECO:0007669"/>
    <property type="project" value="UniProtKB-UniRule"/>
</dbReference>
<comment type="pathway">
    <text evidence="1 4">Quinol/quinone metabolism; menaquinone biosynthesis.</text>
</comment>
<dbReference type="PANTHER" id="PTHR37167">
    <property type="entry name" value="1,4-DIHYDROXY-6-NAPHTOATE SYNTHASE"/>
    <property type="match status" value="1"/>
</dbReference>
<dbReference type="GO" id="GO:0016874">
    <property type="term" value="F:ligase activity"/>
    <property type="evidence" value="ECO:0007669"/>
    <property type="project" value="UniProtKB-KW"/>
</dbReference>